<dbReference type="InterPro" id="IPR038371">
    <property type="entry name" value="Cu_polyphenol_OxRdtase_sf"/>
</dbReference>
<dbReference type="PANTHER" id="PTHR30616:SF2">
    <property type="entry name" value="PURINE NUCLEOSIDE PHOSPHORYLASE LACC1"/>
    <property type="match status" value="1"/>
</dbReference>
<comment type="catalytic activity">
    <reaction evidence="1">
        <text>inosine + phosphate = alpha-D-ribose 1-phosphate + hypoxanthine</text>
        <dbReference type="Rhea" id="RHEA:27646"/>
        <dbReference type="ChEBI" id="CHEBI:17368"/>
        <dbReference type="ChEBI" id="CHEBI:17596"/>
        <dbReference type="ChEBI" id="CHEBI:43474"/>
        <dbReference type="ChEBI" id="CHEBI:57720"/>
        <dbReference type="EC" id="2.4.2.1"/>
    </reaction>
    <physiologicalReaction direction="left-to-right" evidence="1">
        <dbReference type="Rhea" id="RHEA:27647"/>
    </physiologicalReaction>
</comment>
<accession>Q0AM97</accession>
<dbReference type="CDD" id="cd16833">
    <property type="entry name" value="YfiH"/>
    <property type="match status" value="1"/>
</dbReference>
<dbReference type="AlphaFoldDB" id="Q0AM97"/>
<dbReference type="Gene3D" id="3.60.140.10">
    <property type="entry name" value="CNF1/YfiH-like putative cysteine hydrolases"/>
    <property type="match status" value="1"/>
</dbReference>
<evidence type="ECO:0000256" key="5">
    <source>
        <dbReference type="ARBA" id="ARBA00022801"/>
    </source>
</evidence>
<dbReference type="Pfam" id="PF02578">
    <property type="entry name" value="Cu-oxidase_4"/>
    <property type="match status" value="1"/>
</dbReference>
<dbReference type="GO" id="GO:0017061">
    <property type="term" value="F:S-methyl-5-thioadenosine phosphorylase activity"/>
    <property type="evidence" value="ECO:0007669"/>
    <property type="project" value="UniProtKB-EC"/>
</dbReference>
<comment type="catalytic activity">
    <reaction evidence="9">
        <text>S-methyl-5'-thioadenosine + phosphate = 5-(methylsulfanyl)-alpha-D-ribose 1-phosphate + adenine</text>
        <dbReference type="Rhea" id="RHEA:11852"/>
        <dbReference type="ChEBI" id="CHEBI:16708"/>
        <dbReference type="ChEBI" id="CHEBI:17509"/>
        <dbReference type="ChEBI" id="CHEBI:43474"/>
        <dbReference type="ChEBI" id="CHEBI:58533"/>
        <dbReference type="EC" id="2.4.2.28"/>
    </reaction>
    <physiologicalReaction direction="left-to-right" evidence="9">
        <dbReference type="Rhea" id="RHEA:11853"/>
    </physiologicalReaction>
</comment>
<evidence type="ECO:0000256" key="10">
    <source>
        <dbReference type="RuleBase" id="RU361274"/>
    </source>
</evidence>
<dbReference type="OrthoDB" id="4279at2"/>
<dbReference type="KEGG" id="mmr:Mmar10_2304"/>
<evidence type="ECO:0000256" key="7">
    <source>
        <dbReference type="ARBA" id="ARBA00047989"/>
    </source>
</evidence>
<evidence type="ECO:0000313" key="12">
    <source>
        <dbReference type="Proteomes" id="UP000001964"/>
    </source>
</evidence>
<dbReference type="PANTHER" id="PTHR30616">
    <property type="entry name" value="UNCHARACTERIZED PROTEIN YFIH"/>
    <property type="match status" value="1"/>
</dbReference>
<protein>
    <recommendedName>
        <fullName evidence="10">Purine nucleoside phosphorylase</fullName>
    </recommendedName>
</protein>
<comment type="catalytic activity">
    <reaction evidence="8">
        <text>adenosine + phosphate = alpha-D-ribose 1-phosphate + adenine</text>
        <dbReference type="Rhea" id="RHEA:27642"/>
        <dbReference type="ChEBI" id="CHEBI:16335"/>
        <dbReference type="ChEBI" id="CHEBI:16708"/>
        <dbReference type="ChEBI" id="CHEBI:43474"/>
        <dbReference type="ChEBI" id="CHEBI:57720"/>
        <dbReference type="EC" id="2.4.2.1"/>
    </reaction>
    <physiologicalReaction direction="left-to-right" evidence="8">
        <dbReference type="Rhea" id="RHEA:27643"/>
    </physiologicalReaction>
</comment>
<reference evidence="11 12" key="1">
    <citation type="submission" date="2006-08" db="EMBL/GenBank/DDBJ databases">
        <title>Complete sequence of Maricaulis maris MCS10.</title>
        <authorList>
            <consortium name="US DOE Joint Genome Institute"/>
            <person name="Copeland A."/>
            <person name="Lucas S."/>
            <person name="Lapidus A."/>
            <person name="Barry K."/>
            <person name="Detter J.C."/>
            <person name="Glavina del Rio T."/>
            <person name="Hammon N."/>
            <person name="Israni S."/>
            <person name="Dalin E."/>
            <person name="Tice H."/>
            <person name="Pitluck S."/>
            <person name="Saunders E."/>
            <person name="Brettin T."/>
            <person name="Bruce D."/>
            <person name="Han C."/>
            <person name="Tapia R."/>
            <person name="Gilna P."/>
            <person name="Schmutz J."/>
            <person name="Larimer F."/>
            <person name="Land M."/>
            <person name="Hauser L."/>
            <person name="Kyrpides N."/>
            <person name="Mikhailova N."/>
            <person name="Viollier P."/>
            <person name="Stephens C."/>
            <person name="Richardson P."/>
        </authorList>
    </citation>
    <scope>NUCLEOTIDE SEQUENCE [LARGE SCALE GENOMIC DNA]</scope>
    <source>
        <strain evidence="11 12">MCS10</strain>
    </source>
</reference>
<proteinExistence type="inferred from homology"/>
<gene>
    <name evidence="11" type="ordered locus">Mmar10_2304</name>
</gene>
<dbReference type="NCBIfam" id="TIGR00726">
    <property type="entry name" value="peptidoglycan editing factor PgeF"/>
    <property type="match status" value="1"/>
</dbReference>
<evidence type="ECO:0000256" key="9">
    <source>
        <dbReference type="ARBA" id="ARBA00049893"/>
    </source>
</evidence>
<keyword evidence="3" id="KW-0808">Transferase</keyword>
<dbReference type="InterPro" id="IPR003730">
    <property type="entry name" value="Cu_polyphenol_OxRdtase"/>
</dbReference>
<evidence type="ECO:0000256" key="8">
    <source>
        <dbReference type="ARBA" id="ARBA00048968"/>
    </source>
</evidence>
<dbReference type="InterPro" id="IPR011324">
    <property type="entry name" value="Cytotoxic_necrot_fac-like_cat"/>
</dbReference>
<dbReference type="SUPFAM" id="SSF64438">
    <property type="entry name" value="CNF1/YfiH-like putative cysteine hydrolases"/>
    <property type="match status" value="1"/>
</dbReference>
<evidence type="ECO:0000256" key="3">
    <source>
        <dbReference type="ARBA" id="ARBA00022679"/>
    </source>
</evidence>
<keyword evidence="5" id="KW-0378">Hydrolase</keyword>
<dbReference type="Proteomes" id="UP000001964">
    <property type="component" value="Chromosome"/>
</dbReference>
<keyword evidence="12" id="KW-1185">Reference proteome</keyword>
<organism evidence="11 12">
    <name type="scientific">Maricaulis maris (strain MCS10)</name>
    <name type="common">Caulobacter maris</name>
    <dbReference type="NCBI Taxonomy" id="394221"/>
    <lineage>
        <taxon>Bacteria</taxon>
        <taxon>Pseudomonadati</taxon>
        <taxon>Pseudomonadota</taxon>
        <taxon>Alphaproteobacteria</taxon>
        <taxon>Maricaulales</taxon>
        <taxon>Maricaulaceae</taxon>
        <taxon>Maricaulis</taxon>
    </lineage>
</organism>
<dbReference type="RefSeq" id="WP_011644241.1">
    <property type="nucleotide sequence ID" value="NC_008347.1"/>
</dbReference>
<evidence type="ECO:0000256" key="1">
    <source>
        <dbReference type="ARBA" id="ARBA00000553"/>
    </source>
</evidence>
<evidence type="ECO:0000313" key="11">
    <source>
        <dbReference type="EMBL" id="ABI66596.1"/>
    </source>
</evidence>
<dbReference type="eggNOG" id="COG1496">
    <property type="taxonomic scope" value="Bacteria"/>
</dbReference>
<comment type="similarity">
    <text evidence="2 10">Belongs to the purine nucleoside phosphorylase YfiH/LACC1 family.</text>
</comment>
<dbReference type="GO" id="GO:0005507">
    <property type="term" value="F:copper ion binding"/>
    <property type="evidence" value="ECO:0007669"/>
    <property type="project" value="TreeGrafter"/>
</dbReference>
<dbReference type="GO" id="GO:0016787">
    <property type="term" value="F:hydrolase activity"/>
    <property type="evidence" value="ECO:0007669"/>
    <property type="project" value="UniProtKB-KW"/>
</dbReference>
<dbReference type="HOGENOM" id="CLU_065784_0_0_5"/>
<dbReference type="STRING" id="394221.Mmar10_2304"/>
<dbReference type="EMBL" id="CP000449">
    <property type="protein sequence ID" value="ABI66596.1"/>
    <property type="molecule type" value="Genomic_DNA"/>
</dbReference>
<sequence length="263" mass="27633">MTLDLIRAATLDHPDLVHVFTTRPGGVSEGVYASLNLTRSRGDEAAHVAENRKRVRQALGLDALVFATQVHGRTVLRVGGPPKGDQAAGEGDALITDQPGLGLVCQTADCTPILLFDPVRRAVGAIHSGWRGTVQDIAGATVEAMKDAYGSQPEDLRAAIGPSISAVNYRVGPEVVAAFEEVFEVTGGILSPKDPEGGAHLDVGEACRRQLIMAGLAEDAIWRSDVCTYAAEARLFSARRSHHQGQSGLFGGQAGIIALARPG</sequence>
<name>Q0AM97_MARMM</name>
<evidence type="ECO:0000256" key="6">
    <source>
        <dbReference type="ARBA" id="ARBA00022833"/>
    </source>
</evidence>
<keyword evidence="6" id="KW-0862">Zinc</keyword>
<evidence type="ECO:0000256" key="4">
    <source>
        <dbReference type="ARBA" id="ARBA00022723"/>
    </source>
</evidence>
<evidence type="ECO:0000256" key="2">
    <source>
        <dbReference type="ARBA" id="ARBA00007353"/>
    </source>
</evidence>
<keyword evidence="4" id="KW-0479">Metal-binding</keyword>
<comment type="catalytic activity">
    <reaction evidence="7">
        <text>adenosine + H2O + H(+) = inosine + NH4(+)</text>
        <dbReference type="Rhea" id="RHEA:24408"/>
        <dbReference type="ChEBI" id="CHEBI:15377"/>
        <dbReference type="ChEBI" id="CHEBI:15378"/>
        <dbReference type="ChEBI" id="CHEBI:16335"/>
        <dbReference type="ChEBI" id="CHEBI:17596"/>
        <dbReference type="ChEBI" id="CHEBI:28938"/>
        <dbReference type="EC" id="3.5.4.4"/>
    </reaction>
    <physiologicalReaction direction="left-to-right" evidence="7">
        <dbReference type="Rhea" id="RHEA:24409"/>
    </physiologicalReaction>
</comment>